<feature type="compositionally biased region" description="Polar residues" evidence="1">
    <location>
        <begin position="324"/>
        <end position="335"/>
    </location>
</feature>
<keyword evidence="3" id="KW-1185">Reference proteome</keyword>
<organism evidence="2 3">
    <name type="scientific">Cylindrotheca closterium</name>
    <dbReference type="NCBI Taxonomy" id="2856"/>
    <lineage>
        <taxon>Eukaryota</taxon>
        <taxon>Sar</taxon>
        <taxon>Stramenopiles</taxon>
        <taxon>Ochrophyta</taxon>
        <taxon>Bacillariophyta</taxon>
        <taxon>Bacillariophyceae</taxon>
        <taxon>Bacillariophycidae</taxon>
        <taxon>Bacillariales</taxon>
        <taxon>Bacillariaceae</taxon>
        <taxon>Cylindrotheca</taxon>
    </lineage>
</organism>
<sequence length="379" mass="41785">SNVRIPIQWCCPYAQKHIKQAPFTLKHTVKRSSYSWTKILWFFTLFGLLDRSQVYALPGTSHALVPGTSLDNFRQEQLIRTSIENITQLNLASFSALPTDSNLSSFQPEHIWNQPFCFIADTDSLEWLFDSGANRFIVRHSTMLTNLRPFKGGIKGINGSPTNITGIGKLSLPIPGTTDQIEVDAVVVLTSPFNIMPPQLVYKAMKSAGWEPEWPRHNNTEYKFAFTAPSQKEQHEINVKIDGRDLFVFRSEPGYKNFCMSASTDECNPSTKCGCDHNWHAYSGTTHFKSKATIVSINSDSEGAPMTASEGAPPSPSLVAEGDSSANEGASTEGNSLAIKGASTKQPDIQPRQVTFEDPNIAEGAKTFDPDIAMTVHPP</sequence>
<name>A0AAD2GA36_9STRA</name>
<dbReference type="Proteomes" id="UP001295423">
    <property type="component" value="Unassembled WGS sequence"/>
</dbReference>
<evidence type="ECO:0000313" key="2">
    <source>
        <dbReference type="EMBL" id="CAJ1966546.1"/>
    </source>
</evidence>
<evidence type="ECO:0000256" key="1">
    <source>
        <dbReference type="SAM" id="MobiDB-lite"/>
    </source>
</evidence>
<gene>
    <name evidence="2" type="ORF">CYCCA115_LOCUS22130</name>
</gene>
<dbReference type="EMBL" id="CAKOGP040002300">
    <property type="protein sequence ID" value="CAJ1966546.1"/>
    <property type="molecule type" value="Genomic_DNA"/>
</dbReference>
<comment type="caution">
    <text evidence="2">The sequence shown here is derived from an EMBL/GenBank/DDBJ whole genome shotgun (WGS) entry which is preliminary data.</text>
</comment>
<accession>A0AAD2GA36</accession>
<protein>
    <submittedName>
        <fullName evidence="2">Uncharacterized protein</fullName>
    </submittedName>
</protein>
<feature type="region of interest" description="Disordered" evidence="1">
    <location>
        <begin position="301"/>
        <end position="379"/>
    </location>
</feature>
<reference evidence="2" key="1">
    <citation type="submission" date="2023-08" db="EMBL/GenBank/DDBJ databases">
        <authorList>
            <person name="Audoor S."/>
            <person name="Bilcke G."/>
        </authorList>
    </citation>
    <scope>NUCLEOTIDE SEQUENCE</scope>
</reference>
<feature type="non-terminal residue" evidence="2">
    <location>
        <position position="1"/>
    </location>
</feature>
<evidence type="ECO:0000313" key="3">
    <source>
        <dbReference type="Proteomes" id="UP001295423"/>
    </source>
</evidence>
<dbReference type="AlphaFoldDB" id="A0AAD2GA36"/>
<proteinExistence type="predicted"/>